<evidence type="ECO:0000313" key="12">
    <source>
        <dbReference type="Proteomes" id="UP000030748"/>
    </source>
</evidence>
<dbReference type="AlphaFoldDB" id="A0A022Q3Q5"/>
<evidence type="ECO:0000256" key="9">
    <source>
        <dbReference type="SAM" id="MobiDB-lite"/>
    </source>
</evidence>
<evidence type="ECO:0000256" key="3">
    <source>
        <dbReference type="ARBA" id="ARBA00022679"/>
    </source>
</evidence>
<sequence>MDTVDEDPVTNNNGSGSTRIPTSNTETLTGLLEAMREFMSLSLEERQRLMMQILSVAISGRGSFEQTVSGSKPGNGLSEQVISEKLRTRAVVGDHESVCAVCLGQLCGSDKNETVIAKLEICGHEYHVDCIKEWLQRKNLCPLCRGIALEVDH</sequence>
<evidence type="ECO:0000256" key="4">
    <source>
        <dbReference type="ARBA" id="ARBA00022723"/>
    </source>
</evidence>
<protein>
    <recommendedName>
        <fullName evidence="2">RING-type E3 ubiquitin transferase</fullName>
        <ecNumber evidence="2">2.3.2.27</ecNumber>
    </recommendedName>
</protein>
<accession>A0A022Q3Q5</accession>
<evidence type="ECO:0000313" key="11">
    <source>
        <dbReference type="EMBL" id="EYU22274.1"/>
    </source>
</evidence>
<evidence type="ECO:0000256" key="2">
    <source>
        <dbReference type="ARBA" id="ARBA00012483"/>
    </source>
</evidence>
<reference evidence="11 12" key="1">
    <citation type="journal article" date="2013" name="Proc. Natl. Acad. Sci. U.S.A.">
        <title>Fine-scale variation in meiotic recombination in Mimulus inferred from population shotgun sequencing.</title>
        <authorList>
            <person name="Hellsten U."/>
            <person name="Wright K.M."/>
            <person name="Jenkins J."/>
            <person name="Shu S."/>
            <person name="Yuan Y."/>
            <person name="Wessler S.R."/>
            <person name="Schmutz J."/>
            <person name="Willis J.H."/>
            <person name="Rokhsar D.S."/>
        </authorList>
    </citation>
    <scope>NUCLEOTIDE SEQUENCE [LARGE SCALE GENOMIC DNA]</scope>
    <source>
        <strain evidence="12">cv. DUN x IM62</strain>
    </source>
</reference>
<dbReference type="OMA" id="HQQNCKA"/>
<dbReference type="KEGG" id="egt:105974938"/>
<dbReference type="SUPFAM" id="SSF57850">
    <property type="entry name" value="RING/U-box"/>
    <property type="match status" value="1"/>
</dbReference>
<dbReference type="SMART" id="SM00184">
    <property type="entry name" value="RING"/>
    <property type="match status" value="1"/>
</dbReference>
<dbReference type="Gene3D" id="3.30.40.10">
    <property type="entry name" value="Zinc/RING finger domain, C3HC4 (zinc finger)"/>
    <property type="match status" value="1"/>
</dbReference>
<dbReference type="GO" id="GO:0061630">
    <property type="term" value="F:ubiquitin protein ligase activity"/>
    <property type="evidence" value="ECO:0000318"/>
    <property type="project" value="GO_Central"/>
</dbReference>
<keyword evidence="3" id="KW-0808">Transferase</keyword>
<keyword evidence="5 8" id="KW-0863">Zinc-finger</keyword>
<dbReference type="PhylomeDB" id="A0A022Q3Q5"/>
<proteinExistence type="predicted"/>
<evidence type="ECO:0000256" key="7">
    <source>
        <dbReference type="ARBA" id="ARBA00022833"/>
    </source>
</evidence>
<name>A0A022Q3Q5_ERYGU</name>
<keyword evidence="7" id="KW-0862">Zinc</keyword>
<dbReference type="EMBL" id="KI632211">
    <property type="protein sequence ID" value="EYU22274.1"/>
    <property type="molecule type" value="Genomic_DNA"/>
</dbReference>
<feature type="region of interest" description="Disordered" evidence="9">
    <location>
        <begin position="1"/>
        <end position="24"/>
    </location>
</feature>
<keyword evidence="4" id="KW-0479">Metal-binding</keyword>
<dbReference type="PANTHER" id="PTHR22937:SF163">
    <property type="entry name" value="RING-TYPE E3 UBIQUITIN TRANSFERASE"/>
    <property type="match status" value="1"/>
</dbReference>
<dbReference type="PANTHER" id="PTHR22937">
    <property type="entry name" value="E3 UBIQUITIN-PROTEIN LIGASE RNF165"/>
    <property type="match status" value="1"/>
</dbReference>
<gene>
    <name evidence="11" type="ORF">MIMGU_mgv11b022111mg</name>
</gene>
<keyword evidence="6" id="KW-0833">Ubl conjugation pathway</keyword>
<evidence type="ECO:0000256" key="1">
    <source>
        <dbReference type="ARBA" id="ARBA00000900"/>
    </source>
</evidence>
<evidence type="ECO:0000256" key="8">
    <source>
        <dbReference type="PROSITE-ProRule" id="PRU00175"/>
    </source>
</evidence>
<feature type="domain" description="RING-type" evidence="10">
    <location>
        <begin position="99"/>
        <end position="145"/>
    </location>
</feature>
<dbReference type="Proteomes" id="UP000030748">
    <property type="component" value="Unassembled WGS sequence"/>
</dbReference>
<dbReference type="eggNOG" id="KOG0800">
    <property type="taxonomic scope" value="Eukaryota"/>
</dbReference>
<dbReference type="InterPro" id="IPR001841">
    <property type="entry name" value="Znf_RING"/>
</dbReference>
<organism evidence="11 12">
    <name type="scientific">Erythranthe guttata</name>
    <name type="common">Yellow monkey flower</name>
    <name type="synonym">Mimulus guttatus</name>
    <dbReference type="NCBI Taxonomy" id="4155"/>
    <lineage>
        <taxon>Eukaryota</taxon>
        <taxon>Viridiplantae</taxon>
        <taxon>Streptophyta</taxon>
        <taxon>Embryophyta</taxon>
        <taxon>Tracheophyta</taxon>
        <taxon>Spermatophyta</taxon>
        <taxon>Magnoliopsida</taxon>
        <taxon>eudicotyledons</taxon>
        <taxon>Gunneridae</taxon>
        <taxon>Pentapetalae</taxon>
        <taxon>asterids</taxon>
        <taxon>lamiids</taxon>
        <taxon>Lamiales</taxon>
        <taxon>Phrymaceae</taxon>
        <taxon>Erythranthe</taxon>
    </lineage>
</organism>
<dbReference type="InterPro" id="IPR013083">
    <property type="entry name" value="Znf_RING/FYVE/PHD"/>
</dbReference>
<evidence type="ECO:0000256" key="5">
    <source>
        <dbReference type="ARBA" id="ARBA00022771"/>
    </source>
</evidence>
<evidence type="ECO:0000259" key="10">
    <source>
        <dbReference type="PROSITE" id="PS50089"/>
    </source>
</evidence>
<dbReference type="PROSITE" id="PS50089">
    <property type="entry name" value="ZF_RING_2"/>
    <property type="match status" value="1"/>
</dbReference>
<dbReference type="GO" id="GO:0008270">
    <property type="term" value="F:zinc ion binding"/>
    <property type="evidence" value="ECO:0007669"/>
    <property type="project" value="UniProtKB-KW"/>
</dbReference>
<feature type="compositionally biased region" description="Polar residues" evidence="9">
    <location>
        <begin position="9"/>
        <end position="24"/>
    </location>
</feature>
<dbReference type="EC" id="2.3.2.27" evidence="2"/>
<dbReference type="OrthoDB" id="912690at2759"/>
<dbReference type="Pfam" id="PF13639">
    <property type="entry name" value="zf-RING_2"/>
    <property type="match status" value="1"/>
</dbReference>
<comment type="catalytic activity">
    <reaction evidence="1">
        <text>S-ubiquitinyl-[E2 ubiquitin-conjugating enzyme]-L-cysteine + [acceptor protein]-L-lysine = [E2 ubiquitin-conjugating enzyme]-L-cysteine + N(6)-ubiquitinyl-[acceptor protein]-L-lysine.</text>
        <dbReference type="EC" id="2.3.2.27"/>
    </reaction>
</comment>
<evidence type="ECO:0000256" key="6">
    <source>
        <dbReference type="ARBA" id="ARBA00022786"/>
    </source>
</evidence>
<dbReference type="InterPro" id="IPR045191">
    <property type="entry name" value="MBR1/2-like"/>
</dbReference>
<keyword evidence="12" id="KW-1185">Reference proteome</keyword>